<organism evidence="1 2">
    <name type="scientific">Candidatus Nitronereus thalassa</name>
    <dbReference type="NCBI Taxonomy" id="3020898"/>
    <lineage>
        <taxon>Bacteria</taxon>
        <taxon>Pseudomonadati</taxon>
        <taxon>Nitrospirota</taxon>
        <taxon>Nitrospiria</taxon>
        <taxon>Nitrospirales</taxon>
        <taxon>Nitrospiraceae</taxon>
        <taxon>Candidatus Nitronereus</taxon>
    </lineage>
</organism>
<name>A0ABU3K862_9BACT</name>
<protein>
    <submittedName>
        <fullName evidence="1">Uncharacterized protein</fullName>
    </submittedName>
</protein>
<gene>
    <name evidence="1" type="ORF">PPG34_09360</name>
</gene>
<reference evidence="1 2" key="1">
    <citation type="journal article" date="2023" name="ISME J.">
        <title>Cultivation and genomic characterization of novel and ubiquitous marine nitrite-oxidizing bacteria from the Nitrospirales.</title>
        <authorList>
            <person name="Mueller A.J."/>
            <person name="Daebeler A."/>
            <person name="Herbold C.W."/>
            <person name="Kirkegaard R.H."/>
            <person name="Daims H."/>
        </authorList>
    </citation>
    <scope>NUCLEOTIDE SEQUENCE [LARGE SCALE GENOMIC DNA]</scope>
    <source>
        <strain evidence="1 2">EB</strain>
    </source>
</reference>
<proteinExistence type="predicted"/>
<keyword evidence="2" id="KW-1185">Reference proteome</keyword>
<dbReference type="EMBL" id="JAQOUE010000001">
    <property type="protein sequence ID" value="MDT7042561.1"/>
    <property type="molecule type" value="Genomic_DNA"/>
</dbReference>
<accession>A0ABU3K862</accession>
<sequence>MLTADEVFEKLQAAALASTDEDERPLQIDYQAMKKKVNLALGGRKVAHLYINAGLPHGYEDQGRFNAVALTSGNVAFDMVIGDDYFRYDIFSLKDLEKIQIQYGVWKDEGGVGVSGDKLKAQEKPFVSLTITHGEESHLLVSLDDPEREGALLEIVGAISAARHPE</sequence>
<dbReference type="RefSeq" id="WP_313832987.1">
    <property type="nucleotide sequence ID" value="NZ_JAQOUE010000001.1"/>
</dbReference>
<dbReference type="Proteomes" id="UP001250932">
    <property type="component" value="Unassembled WGS sequence"/>
</dbReference>
<evidence type="ECO:0000313" key="2">
    <source>
        <dbReference type="Proteomes" id="UP001250932"/>
    </source>
</evidence>
<evidence type="ECO:0000313" key="1">
    <source>
        <dbReference type="EMBL" id="MDT7042561.1"/>
    </source>
</evidence>
<comment type="caution">
    <text evidence="1">The sequence shown here is derived from an EMBL/GenBank/DDBJ whole genome shotgun (WGS) entry which is preliminary data.</text>
</comment>